<evidence type="ECO:0000256" key="2">
    <source>
        <dbReference type="SAM" id="Phobius"/>
    </source>
</evidence>
<feature type="transmembrane region" description="Helical" evidence="2">
    <location>
        <begin position="143"/>
        <end position="164"/>
    </location>
</feature>
<protein>
    <submittedName>
        <fullName evidence="4">Regulatory protein BlaR1</fullName>
    </submittedName>
</protein>
<organism evidence="4 5">
    <name type="scientific">Gimesia alba</name>
    <dbReference type="NCBI Taxonomy" id="2527973"/>
    <lineage>
        <taxon>Bacteria</taxon>
        <taxon>Pseudomonadati</taxon>
        <taxon>Planctomycetota</taxon>
        <taxon>Planctomycetia</taxon>
        <taxon>Planctomycetales</taxon>
        <taxon>Planctomycetaceae</taxon>
        <taxon>Gimesia</taxon>
    </lineage>
</organism>
<keyword evidence="2" id="KW-0812">Transmembrane</keyword>
<dbReference type="InterPro" id="IPR052173">
    <property type="entry name" value="Beta-lactam_resp_regulator"/>
</dbReference>
<feature type="region of interest" description="Disordered" evidence="1">
    <location>
        <begin position="1041"/>
        <end position="1060"/>
    </location>
</feature>
<feature type="domain" description="Peptidase M56" evidence="3">
    <location>
        <begin position="25"/>
        <end position="344"/>
    </location>
</feature>
<evidence type="ECO:0000313" key="4">
    <source>
        <dbReference type="EMBL" id="QDT45228.1"/>
    </source>
</evidence>
<gene>
    <name evidence="4" type="primary">blaR1_14</name>
    <name evidence="4" type="ORF">Pan241w_53470</name>
</gene>
<evidence type="ECO:0000259" key="3">
    <source>
        <dbReference type="Pfam" id="PF05569"/>
    </source>
</evidence>
<dbReference type="CDD" id="cd07341">
    <property type="entry name" value="M56_BlaR1_MecR1_like"/>
    <property type="match status" value="1"/>
</dbReference>
<dbReference type="OrthoDB" id="279966at2"/>
<feature type="transmembrane region" description="Helical" evidence="2">
    <location>
        <begin position="362"/>
        <end position="381"/>
    </location>
</feature>
<dbReference type="PANTHER" id="PTHR34978:SF3">
    <property type="entry name" value="SLR0241 PROTEIN"/>
    <property type="match status" value="1"/>
</dbReference>
<dbReference type="EMBL" id="CP036269">
    <property type="protein sequence ID" value="QDT45228.1"/>
    <property type="molecule type" value="Genomic_DNA"/>
</dbReference>
<name>A0A517RMX7_9PLAN</name>
<dbReference type="RefSeq" id="WP_145221478.1">
    <property type="nucleotide sequence ID" value="NZ_CP036269.1"/>
</dbReference>
<feature type="compositionally biased region" description="Basic and acidic residues" evidence="1">
    <location>
        <begin position="1395"/>
        <end position="1414"/>
    </location>
</feature>
<dbReference type="KEGG" id="gaz:Pan241w_53470"/>
<accession>A0A517RMX7</accession>
<feature type="transmembrane region" description="Helical" evidence="2">
    <location>
        <begin position="49"/>
        <end position="70"/>
    </location>
</feature>
<dbReference type="Pfam" id="PF05569">
    <property type="entry name" value="Peptidase_M56"/>
    <property type="match status" value="1"/>
</dbReference>
<dbReference type="InterPro" id="IPR008756">
    <property type="entry name" value="Peptidase_M56"/>
</dbReference>
<keyword evidence="2" id="KW-0472">Membrane</keyword>
<sequence>MIGQTLIDPAFSTQVCLTLLHSIWQFAVLAVVVWCLNLIWKNESVERRYTLNVFALLVGIAALPVTFLVINSSDEHVDSVSNAPTANAPSESRISTAEKSTYFIPAKFQTFEPSIESAESNSANQTSPVVDSPGWTLREWLPITPWIVAVYVFGVGFMLARLIVSMIKVNRLSRQATVIKDGPLVESLRSLAKQWSMKIVPVLAEAEHIVVPTVVGLIRPLILLPASVVSGLTPDELEMILAHELAHVRRYDMWVNLLQRLAEAILFFNPALWYLSRQISGLREFCCDELTCRDQATSNFERKVRYATALLRVVELSKPNLATNPELASLAANGHSPSEVRRRVARLFGEPLREPLRLTRGMTYAVLALLLIGGPAVWSTYAEKTVVPEVEQQETEVKVGADSTEPYSLDGNIEVLSIGTYNETPQRWWDTEGTTLSPRPYRVHGVSIPVNENQIGRQLVFRVKNLPQNATLSWTVSNKEPAGSAFVALKGEERSKEYYAQVFAANQDLKSVDLRVGLANGKWETKIKMDADNSFGDVGLTESALRQNQPIVYHAQMSGPFTQKDDIVVVAMHDIQDREMRIVAIDKQGNIHHTGQTANTSFTQGAYSIYKAKFKDLKLENLDHFEFQSRPFEYIEIKNLPLNPQAKQKTAENNTPAAVSPAPAESAMVSGRIVLEDGSPATTKGYLYYESKNGGNSRQSTVGQFVDQFSTKPPPGTIWLRYFPEGYAPALIGPLILKPGEQRKDISIVLKPGFTHLLRMQNQKQELISGATVVVHPGWNGNVHGPIQKQTVNEQGELLLEHLADTNYSIKVTAPGYEPLYVKSQDLRSTKETTLSLTASQKTTGMIQDPTGKPMVNAKLFLKHEITKEGRSLGYTGSKNGFWGELIATTDAQGRFELDQLTKDSHYLCIVEAENGARAIIHDLQAGQHTSIVVPERRDLIVNIRGDLSKLSQRRGKPLVSVRQGVDFHPIPDSRYGELIGADTPVEVTDDGGTATFRGLAVDLKEGNEKQQVEVSLNYPNGPKKIVNIDPSQETRVEFDLSQLPDSENKETPPVPKAESIKTTLPDDQIKKTTNTDASLPVKQLPTAKLSFVIAKHVILLEGEEIITWEEIDDLFGTLPDTLLIRPAYYITRGAREAGLYQPTKKKIWELTRKYKFNGHSEGSLWPRTDFRYDKIKTENDLRLDPTSKMAGTIVDQKGTPIEDAEVALILPVDQSIPYQTYHVALVLGRIRNRLEHVMTVSDASGQFELYPPKEEKYYLLAMHPEAGFALVRSDRIQAEKKIKLLPWAGLKTELDEVPNEMQTVDLTTQLEADAGWPEITFNQYWSDLPQELKEQGFVYNQIPPLYRATISRSFKQPDGGGISLTGASVNMMPGEKREIGLGPLSEQQRLQLKSMRDYSRERRRKLEEKPKAK</sequence>
<keyword evidence="5" id="KW-1185">Reference proteome</keyword>
<dbReference type="Gene3D" id="3.30.2010.10">
    <property type="entry name" value="Metalloproteases ('zincins'), catalytic domain"/>
    <property type="match status" value="1"/>
</dbReference>
<feature type="transmembrane region" description="Helical" evidence="2">
    <location>
        <begin position="22"/>
        <end position="40"/>
    </location>
</feature>
<dbReference type="Proteomes" id="UP000317171">
    <property type="component" value="Chromosome"/>
</dbReference>
<keyword evidence="2" id="KW-1133">Transmembrane helix</keyword>
<feature type="region of interest" description="Disordered" evidence="1">
    <location>
        <begin position="1374"/>
        <end position="1414"/>
    </location>
</feature>
<reference evidence="4 5" key="1">
    <citation type="submission" date="2019-02" db="EMBL/GenBank/DDBJ databases">
        <title>Deep-cultivation of Planctomycetes and their phenomic and genomic characterization uncovers novel biology.</title>
        <authorList>
            <person name="Wiegand S."/>
            <person name="Jogler M."/>
            <person name="Boedeker C."/>
            <person name="Pinto D."/>
            <person name="Vollmers J."/>
            <person name="Rivas-Marin E."/>
            <person name="Kohn T."/>
            <person name="Peeters S.H."/>
            <person name="Heuer A."/>
            <person name="Rast P."/>
            <person name="Oberbeckmann S."/>
            <person name="Bunk B."/>
            <person name="Jeske O."/>
            <person name="Meyerdierks A."/>
            <person name="Storesund J.E."/>
            <person name="Kallscheuer N."/>
            <person name="Luecker S."/>
            <person name="Lage O.M."/>
            <person name="Pohl T."/>
            <person name="Merkel B.J."/>
            <person name="Hornburger P."/>
            <person name="Mueller R.-W."/>
            <person name="Bruemmer F."/>
            <person name="Labrenz M."/>
            <person name="Spormann A.M."/>
            <person name="Op den Camp H."/>
            <person name="Overmann J."/>
            <person name="Amann R."/>
            <person name="Jetten M.S.M."/>
            <person name="Mascher T."/>
            <person name="Medema M.H."/>
            <person name="Devos D.P."/>
            <person name="Kaster A.-K."/>
            <person name="Ovreas L."/>
            <person name="Rohde M."/>
            <person name="Galperin M.Y."/>
            <person name="Jogler C."/>
        </authorList>
    </citation>
    <scope>NUCLEOTIDE SEQUENCE [LARGE SCALE GENOMIC DNA]</scope>
    <source>
        <strain evidence="4 5">Pan241w</strain>
    </source>
</reference>
<evidence type="ECO:0000256" key="1">
    <source>
        <dbReference type="SAM" id="MobiDB-lite"/>
    </source>
</evidence>
<evidence type="ECO:0000313" key="5">
    <source>
        <dbReference type="Proteomes" id="UP000317171"/>
    </source>
</evidence>
<proteinExistence type="predicted"/>
<dbReference type="PANTHER" id="PTHR34978">
    <property type="entry name" value="POSSIBLE SENSOR-TRANSDUCER PROTEIN BLAR"/>
    <property type="match status" value="1"/>
</dbReference>